<dbReference type="EMBL" id="BCMG01000003">
    <property type="protein sequence ID" value="GAX00642.1"/>
    <property type="molecule type" value="Genomic_DNA"/>
</dbReference>
<proteinExistence type="predicted"/>
<dbReference type="AlphaFoldDB" id="A0A1Z5IGH8"/>
<dbReference type="STRING" id="1302250.GCA_001313225_02523"/>
<accession>A0A1Z5IGH8</accession>
<keyword evidence="2" id="KW-1185">Reference proteome</keyword>
<reference evidence="1 2" key="1">
    <citation type="submission" date="2015-11" db="EMBL/GenBank/DDBJ databases">
        <title>Draft genome sequences of new species of the genus Lactobacillus isolated from orchardgrass silage.</title>
        <authorList>
            <person name="Tohno M."/>
            <person name="Tanizawa Y."/>
            <person name="Arita M."/>
        </authorList>
    </citation>
    <scope>NUCLEOTIDE SEQUENCE [LARGE SCALE GENOMIC DNA]</scope>
    <source>
        <strain evidence="1 2">IWT126</strain>
    </source>
</reference>
<protein>
    <submittedName>
        <fullName evidence="1">Uncharacterized protein</fullName>
    </submittedName>
</protein>
<name>A0A1Z5IGH8_9LACO</name>
<dbReference type="Proteomes" id="UP000198402">
    <property type="component" value="Unassembled WGS sequence"/>
</dbReference>
<evidence type="ECO:0000313" key="1">
    <source>
        <dbReference type="EMBL" id="GAX00642.1"/>
    </source>
</evidence>
<sequence length="34" mass="3677">MTKTTYLHCNKISTASFLLGDGIDGQVMCLSVND</sequence>
<evidence type="ECO:0000313" key="2">
    <source>
        <dbReference type="Proteomes" id="UP000198402"/>
    </source>
</evidence>
<comment type="caution">
    <text evidence="1">The sequence shown here is derived from an EMBL/GenBank/DDBJ whole genome shotgun (WGS) entry which is preliminary data.</text>
</comment>
<organism evidence="1 2">
    <name type="scientific">Secundilactobacillus silagei JCM 19001</name>
    <dbReference type="NCBI Taxonomy" id="1302250"/>
    <lineage>
        <taxon>Bacteria</taxon>
        <taxon>Bacillati</taxon>
        <taxon>Bacillota</taxon>
        <taxon>Bacilli</taxon>
        <taxon>Lactobacillales</taxon>
        <taxon>Lactobacillaceae</taxon>
        <taxon>Secundilactobacillus</taxon>
    </lineage>
</organism>
<gene>
    <name evidence="1" type="ORF">IWT126_00657</name>
</gene>